<proteinExistence type="predicted"/>
<dbReference type="InterPro" id="IPR005114">
    <property type="entry name" value="Helicase_assoc"/>
</dbReference>
<feature type="compositionally biased region" description="Acidic residues" evidence="1">
    <location>
        <begin position="16"/>
        <end position="26"/>
    </location>
</feature>
<dbReference type="PANTHER" id="PTHR33418:SF1">
    <property type="entry name" value="HELICASE-ASSOCIATED DOMAIN-CONTAINING PROTEIN"/>
    <property type="match status" value="1"/>
</dbReference>
<keyword evidence="3" id="KW-0067">ATP-binding</keyword>
<name>A0A9N8DQR6_9STRA</name>
<feature type="domain" description="Helicase-associated" evidence="2">
    <location>
        <begin position="382"/>
        <end position="447"/>
    </location>
</feature>
<dbReference type="Gene3D" id="6.10.140.530">
    <property type="match status" value="3"/>
</dbReference>
<feature type="compositionally biased region" description="Low complexity" evidence="1">
    <location>
        <begin position="76"/>
        <end position="100"/>
    </location>
</feature>
<keyword evidence="3" id="KW-0547">Nucleotide-binding</keyword>
<feature type="compositionally biased region" description="Basic residues" evidence="1">
    <location>
        <begin position="1"/>
        <end position="10"/>
    </location>
</feature>
<feature type="region of interest" description="Disordered" evidence="1">
    <location>
        <begin position="579"/>
        <end position="633"/>
    </location>
</feature>
<dbReference type="OrthoDB" id="38579at2759"/>
<keyword evidence="4" id="KW-1185">Reference proteome</keyword>
<evidence type="ECO:0000313" key="3">
    <source>
        <dbReference type="EMBL" id="CAB9506841.1"/>
    </source>
</evidence>
<feature type="region of interest" description="Disordered" evidence="1">
    <location>
        <begin position="1"/>
        <end position="125"/>
    </location>
</feature>
<feature type="domain" description="Helicase-associated" evidence="2">
    <location>
        <begin position="456"/>
        <end position="521"/>
    </location>
</feature>
<feature type="compositionally biased region" description="Low complexity" evidence="1">
    <location>
        <begin position="585"/>
        <end position="600"/>
    </location>
</feature>
<feature type="compositionally biased region" description="Basic and acidic residues" evidence="1">
    <location>
        <begin position="615"/>
        <end position="633"/>
    </location>
</feature>
<feature type="compositionally biased region" description="Basic and acidic residues" evidence="1">
    <location>
        <begin position="106"/>
        <end position="117"/>
    </location>
</feature>
<dbReference type="PANTHER" id="PTHR33418">
    <property type="entry name" value="HELICASE-ASSOCIATED"/>
    <property type="match status" value="1"/>
</dbReference>
<evidence type="ECO:0000256" key="1">
    <source>
        <dbReference type="SAM" id="MobiDB-lite"/>
    </source>
</evidence>
<dbReference type="AlphaFoldDB" id="A0A9N8DQR6"/>
<feature type="region of interest" description="Disordered" evidence="1">
    <location>
        <begin position="261"/>
        <end position="282"/>
    </location>
</feature>
<dbReference type="Proteomes" id="UP001153069">
    <property type="component" value="Unassembled WGS sequence"/>
</dbReference>
<sequence length="633" mass="70042">MSVVVRRSKRKAAEMGADDLDEDVVEETVVAPDEATPMNLEEGGEFPPPAEPEGVVEAPPPPPEEHQPPPPHEEVAAPMEVVPEGGVVEEVPVEEGGPPVIKKPRKDIAEAAAKSEEEPTTTTTEEEIAKTMVEAHATAAAAAEEAMTVKPPAVANVPMVLVEEANNKVTTENGEPLTIVDQNRVPAESAEAMHNMQAKEAAAMATETMAAPAPPVEHPPPPEVAAPSIPMEAPKPPPLPKQEEMGISNNAIAAEAVAAMGNIPIPPPPPPQQQQQPQPDHTTPIYKKEQEEYEEPDDGLEIPEEEDSIWNARLLDLLLYKAQYRTLHVQATYDQPLHSWVDVQRRLYRRHRKDPKLVSAVTQTRLTALDAINFPFTLRGAAHWDRYYAKLQEFNKKHGHCLVPRLCEFAGLGDWVIDQRRQYKLMMQGKPSVLDPERQRKLEELGFVWVVRNRPEWNNRYQELLQYREKYGDTKVPQHYKEIPGLGKWVAKQREQYRLLSQGKHSFLTPDRLEKLNEAGFVWSVRKDTTDELKGKKALVEAALKKEVVPTIPVMVEEKPKEAVLVAVAAPVPPPPPALVGTAHPGAPKPAAEEMPAAGGHVVVEQEHAAAPVQEEVKKEDVEKKDEPQSVTV</sequence>
<dbReference type="EMBL" id="CAICTM010000280">
    <property type="protein sequence ID" value="CAB9506841.1"/>
    <property type="molecule type" value="Genomic_DNA"/>
</dbReference>
<gene>
    <name evidence="3" type="ORF">SEMRO_281_G107230.1</name>
</gene>
<dbReference type="Pfam" id="PF03457">
    <property type="entry name" value="HA"/>
    <property type="match status" value="3"/>
</dbReference>
<feature type="domain" description="Helicase-associated" evidence="2">
    <location>
        <begin position="307"/>
        <end position="374"/>
    </location>
</feature>
<dbReference type="GO" id="GO:0004386">
    <property type="term" value="F:helicase activity"/>
    <property type="evidence" value="ECO:0007669"/>
    <property type="project" value="UniProtKB-KW"/>
</dbReference>
<evidence type="ECO:0000259" key="2">
    <source>
        <dbReference type="Pfam" id="PF03457"/>
    </source>
</evidence>
<keyword evidence="3" id="KW-0378">Hydrolase</keyword>
<reference evidence="3" key="1">
    <citation type="submission" date="2020-06" db="EMBL/GenBank/DDBJ databases">
        <authorList>
            <consortium name="Plant Systems Biology data submission"/>
        </authorList>
    </citation>
    <scope>NUCLEOTIDE SEQUENCE</scope>
    <source>
        <strain evidence="3">D6</strain>
    </source>
</reference>
<comment type="caution">
    <text evidence="3">The sequence shown here is derived from an EMBL/GenBank/DDBJ whole genome shotgun (WGS) entry which is preliminary data.</text>
</comment>
<feature type="region of interest" description="Disordered" evidence="1">
    <location>
        <begin position="211"/>
        <end position="241"/>
    </location>
</feature>
<feature type="compositionally biased region" description="Pro residues" evidence="1">
    <location>
        <begin position="212"/>
        <end position="224"/>
    </location>
</feature>
<organism evidence="3 4">
    <name type="scientific">Seminavis robusta</name>
    <dbReference type="NCBI Taxonomy" id="568900"/>
    <lineage>
        <taxon>Eukaryota</taxon>
        <taxon>Sar</taxon>
        <taxon>Stramenopiles</taxon>
        <taxon>Ochrophyta</taxon>
        <taxon>Bacillariophyta</taxon>
        <taxon>Bacillariophyceae</taxon>
        <taxon>Bacillariophycidae</taxon>
        <taxon>Naviculales</taxon>
        <taxon>Naviculaceae</taxon>
        <taxon>Seminavis</taxon>
    </lineage>
</organism>
<protein>
    <submittedName>
        <fullName evidence="3">Helicase</fullName>
    </submittedName>
</protein>
<accession>A0A9N8DQR6</accession>
<keyword evidence="3" id="KW-0347">Helicase</keyword>
<evidence type="ECO:0000313" key="4">
    <source>
        <dbReference type="Proteomes" id="UP001153069"/>
    </source>
</evidence>
<feature type="compositionally biased region" description="Basic and acidic residues" evidence="1">
    <location>
        <begin position="63"/>
        <end position="75"/>
    </location>
</feature>